<reference evidence="3" key="1">
    <citation type="submission" date="2022-11" db="EMBL/GenBank/DDBJ databases">
        <title>Genome Sequence of Cubamyces cubensis.</title>
        <authorList>
            <person name="Buettner E."/>
        </authorList>
    </citation>
    <scope>NUCLEOTIDE SEQUENCE</scope>
    <source>
        <strain evidence="3">MPL-01</strain>
    </source>
</reference>
<evidence type="ECO:0000313" key="4">
    <source>
        <dbReference type="Proteomes" id="UP001215151"/>
    </source>
</evidence>
<feature type="transmembrane region" description="Helical" evidence="2">
    <location>
        <begin position="44"/>
        <end position="64"/>
    </location>
</feature>
<proteinExistence type="predicted"/>
<keyword evidence="2" id="KW-1133">Transmembrane helix</keyword>
<feature type="compositionally biased region" description="Low complexity" evidence="1">
    <location>
        <begin position="101"/>
        <end position="120"/>
    </location>
</feature>
<accession>A0AAD7TT45</accession>
<evidence type="ECO:0000256" key="1">
    <source>
        <dbReference type="SAM" id="MobiDB-lite"/>
    </source>
</evidence>
<evidence type="ECO:0008006" key="5">
    <source>
        <dbReference type="Google" id="ProtNLM"/>
    </source>
</evidence>
<keyword evidence="4" id="KW-1185">Reference proteome</keyword>
<feature type="compositionally biased region" description="Low complexity" evidence="1">
    <location>
        <begin position="1"/>
        <end position="16"/>
    </location>
</feature>
<protein>
    <recommendedName>
        <fullName evidence="5">Altered inheritance of mitochondria protein 11</fullName>
    </recommendedName>
</protein>
<feature type="region of interest" description="Disordered" evidence="1">
    <location>
        <begin position="1"/>
        <end position="33"/>
    </location>
</feature>
<comment type="caution">
    <text evidence="3">The sequence shown here is derived from an EMBL/GenBank/DDBJ whole genome shotgun (WGS) entry which is preliminary data.</text>
</comment>
<evidence type="ECO:0000313" key="3">
    <source>
        <dbReference type="EMBL" id="KAJ8481265.1"/>
    </source>
</evidence>
<keyword evidence="2" id="KW-0812">Transmembrane</keyword>
<organism evidence="3 4">
    <name type="scientific">Trametes cubensis</name>
    <dbReference type="NCBI Taxonomy" id="1111947"/>
    <lineage>
        <taxon>Eukaryota</taxon>
        <taxon>Fungi</taxon>
        <taxon>Dikarya</taxon>
        <taxon>Basidiomycota</taxon>
        <taxon>Agaricomycotina</taxon>
        <taxon>Agaricomycetes</taxon>
        <taxon>Polyporales</taxon>
        <taxon>Polyporaceae</taxon>
        <taxon>Trametes</taxon>
    </lineage>
</organism>
<evidence type="ECO:0000256" key="2">
    <source>
        <dbReference type="SAM" id="Phobius"/>
    </source>
</evidence>
<gene>
    <name evidence="3" type="ORF">ONZ51_g6101</name>
</gene>
<sequence length="264" mass="28074">MSTASSDNSGSSSLSSAKKEPEQPELGGYKSIFGADRNKPVPKWVPIALLAFSTAAMTVPIWMLRRHRAATLGKTLAEAPPPPTRRSASRGIPIANPNATSLLPSQASLPNASSAASSAKSGDDFNGALHCAKAFSIATLLVGVGATTTIWGVKRYMGVETTQEFADRMRSAILDRMPLLSARIHRTPAPEDEAIIDMSEPDSSDIVPSPPPLSPAEVEGWTWSAAEQRLKEAFDKDGFSGWAAAALRELEAEGRLERAKRGHA</sequence>
<dbReference type="AlphaFoldDB" id="A0AAD7TT45"/>
<name>A0AAD7TT45_9APHY</name>
<dbReference type="EMBL" id="JAPEVG010000141">
    <property type="protein sequence ID" value="KAJ8481265.1"/>
    <property type="molecule type" value="Genomic_DNA"/>
</dbReference>
<dbReference type="Proteomes" id="UP001215151">
    <property type="component" value="Unassembled WGS sequence"/>
</dbReference>
<feature type="region of interest" description="Disordered" evidence="1">
    <location>
        <begin position="74"/>
        <end position="120"/>
    </location>
</feature>
<keyword evidence="2" id="KW-0472">Membrane</keyword>